<reference evidence="5" key="1">
    <citation type="submission" date="2019-07" db="EMBL/GenBank/DDBJ databases">
        <title>Bacillus alkalisoli sp. nov. isolated from saline soil.</title>
        <authorList>
            <person name="Sun J.-Q."/>
            <person name="Xu L."/>
        </authorList>
    </citation>
    <scope>NUCLEOTIDE SEQUENCE [LARGE SCALE GENOMIC DNA]</scope>
    <source>
        <strain evidence="5">M4U3P1</strain>
    </source>
</reference>
<dbReference type="AlphaFoldDB" id="A0A859FA66"/>
<evidence type="ECO:0000256" key="1">
    <source>
        <dbReference type="ARBA" id="ARBA00022679"/>
    </source>
</evidence>
<dbReference type="InterPro" id="IPR016181">
    <property type="entry name" value="Acyl_CoA_acyltransferase"/>
</dbReference>
<name>A0A859FA66_9BACI</name>
<dbReference type="EMBL" id="CP041372">
    <property type="protein sequence ID" value="QKS69780.1"/>
    <property type="molecule type" value="Genomic_DNA"/>
</dbReference>
<keyword evidence="5" id="KW-1185">Reference proteome</keyword>
<dbReference type="Proteomes" id="UP000318138">
    <property type="component" value="Chromosome"/>
</dbReference>
<dbReference type="SUPFAM" id="SSF55729">
    <property type="entry name" value="Acyl-CoA N-acyltransferases (Nat)"/>
    <property type="match status" value="1"/>
</dbReference>
<dbReference type="PANTHER" id="PTHR43420">
    <property type="entry name" value="ACETYLTRANSFERASE"/>
    <property type="match status" value="1"/>
</dbReference>
<dbReference type="PROSITE" id="PS51186">
    <property type="entry name" value="GNAT"/>
    <property type="match status" value="1"/>
</dbReference>
<evidence type="ECO:0000259" key="3">
    <source>
        <dbReference type="PROSITE" id="PS51186"/>
    </source>
</evidence>
<gene>
    <name evidence="4" type="ORF">FLK61_23600</name>
</gene>
<protein>
    <submittedName>
        <fullName evidence="4">GNAT family N-acetyltransferase</fullName>
    </submittedName>
</protein>
<dbReference type="InterPro" id="IPR000182">
    <property type="entry name" value="GNAT_dom"/>
</dbReference>
<organism evidence="4 5">
    <name type="scientific">Paenalkalicoccus suaedae</name>
    <dbReference type="NCBI Taxonomy" id="2592382"/>
    <lineage>
        <taxon>Bacteria</taxon>
        <taxon>Bacillati</taxon>
        <taxon>Bacillota</taxon>
        <taxon>Bacilli</taxon>
        <taxon>Bacillales</taxon>
        <taxon>Bacillaceae</taxon>
        <taxon>Paenalkalicoccus</taxon>
    </lineage>
</organism>
<keyword evidence="2" id="KW-0012">Acyltransferase</keyword>
<accession>A0A859FA66</accession>
<feature type="domain" description="N-acetyltransferase" evidence="3">
    <location>
        <begin position="5"/>
        <end position="153"/>
    </location>
</feature>
<sequence>MKEDLRLCSVDSANWRDIVALRTSSAQEAFIESNAVSIVESMYDREHAWQCFGLYRNDEACGFVMVGAHNASDRYAWLDRFMIDDRYQGQGLGKAFLHVVVEYMWRSFDIDEIVLSVTPANVPAKRFYERNGFEPTGLIDPENSEEIMRMLVSRN</sequence>
<dbReference type="KEGG" id="psua:FLK61_23600"/>
<proteinExistence type="predicted"/>
<keyword evidence="1 4" id="KW-0808">Transferase</keyword>
<dbReference type="CDD" id="cd04301">
    <property type="entry name" value="NAT_SF"/>
    <property type="match status" value="1"/>
</dbReference>
<evidence type="ECO:0000313" key="5">
    <source>
        <dbReference type="Proteomes" id="UP000318138"/>
    </source>
</evidence>
<dbReference type="InterPro" id="IPR050680">
    <property type="entry name" value="YpeA/RimI_acetyltransf"/>
</dbReference>
<dbReference type="PANTHER" id="PTHR43420:SF47">
    <property type="entry name" value="N-ACETYLTRANSFERASE DOMAIN-CONTAINING PROTEIN"/>
    <property type="match status" value="1"/>
</dbReference>
<evidence type="ECO:0000313" key="4">
    <source>
        <dbReference type="EMBL" id="QKS69780.1"/>
    </source>
</evidence>
<dbReference type="GO" id="GO:0016747">
    <property type="term" value="F:acyltransferase activity, transferring groups other than amino-acyl groups"/>
    <property type="evidence" value="ECO:0007669"/>
    <property type="project" value="InterPro"/>
</dbReference>
<dbReference type="RefSeq" id="WP_176007824.1">
    <property type="nucleotide sequence ID" value="NZ_CP041372.2"/>
</dbReference>
<evidence type="ECO:0000256" key="2">
    <source>
        <dbReference type="ARBA" id="ARBA00023315"/>
    </source>
</evidence>
<dbReference type="Gene3D" id="3.40.630.30">
    <property type="match status" value="1"/>
</dbReference>
<dbReference type="Pfam" id="PF00583">
    <property type="entry name" value="Acetyltransf_1"/>
    <property type="match status" value="1"/>
</dbReference>